<feature type="transmembrane region" description="Helical" evidence="2">
    <location>
        <begin position="116"/>
        <end position="138"/>
    </location>
</feature>
<dbReference type="Proteomes" id="UP000058925">
    <property type="component" value="Chromosome"/>
</dbReference>
<gene>
    <name evidence="3" type="ORF">NMY3_02092</name>
</gene>
<evidence type="ECO:0000313" key="3">
    <source>
        <dbReference type="EMBL" id="ALI36293.1"/>
    </source>
</evidence>
<keyword evidence="2" id="KW-1133">Transmembrane helix</keyword>
<name>A0A654M122_9ARCH</name>
<accession>A0A654M122</accession>
<evidence type="ECO:0000256" key="1">
    <source>
        <dbReference type="SAM" id="MobiDB-lite"/>
    </source>
</evidence>
<dbReference type="RefSeq" id="WP_196815590.1">
    <property type="nucleotide sequence ID" value="NZ_CP012850.1"/>
</dbReference>
<feature type="compositionally biased region" description="Low complexity" evidence="1">
    <location>
        <begin position="150"/>
        <end position="172"/>
    </location>
</feature>
<reference evidence="4" key="1">
    <citation type="submission" date="2015-10" db="EMBL/GenBank/DDBJ databases">
        <title>Niche specialization of a soil ammonia-oxidizing archaeon, Candidatus Nitrosocosmicus oleophilus.</title>
        <authorList>
            <person name="Jung M.-Y."/>
            <person name="Rhee S.-K."/>
        </authorList>
    </citation>
    <scope>NUCLEOTIDE SEQUENCE [LARGE SCALE GENOMIC DNA]</scope>
    <source>
        <strain evidence="4">MY3</strain>
    </source>
</reference>
<dbReference type="EMBL" id="CP012850">
    <property type="protein sequence ID" value="ALI36293.1"/>
    <property type="molecule type" value="Genomic_DNA"/>
</dbReference>
<sequence>MSSNNNFNESPNHFMVLDAISRGMKKIEDIAKVTKLSKDEVELIINDLQTQKLVIKQTKKGFFGNKKIEVYVADTGFKILESKKQELVNKSKYLQQLYETGNRGQMQSYMNDNRMWMPMMLFSGLINAVMFTSMMSFMGMSMNPAENVQSEAQASESGGSGAEDSGAASDTGDTGDYSDMDVGGMDTGGFDSF</sequence>
<dbReference type="KEGG" id="taa:NMY3_02092"/>
<protein>
    <submittedName>
        <fullName evidence="3">Uncharacterized protein</fullName>
    </submittedName>
</protein>
<keyword evidence="2" id="KW-0472">Membrane</keyword>
<dbReference type="GeneID" id="60422061"/>
<keyword evidence="4" id="KW-1185">Reference proteome</keyword>
<feature type="region of interest" description="Disordered" evidence="1">
    <location>
        <begin position="147"/>
        <end position="193"/>
    </location>
</feature>
<evidence type="ECO:0000256" key="2">
    <source>
        <dbReference type="SAM" id="Phobius"/>
    </source>
</evidence>
<evidence type="ECO:0000313" key="4">
    <source>
        <dbReference type="Proteomes" id="UP000058925"/>
    </source>
</evidence>
<dbReference type="AlphaFoldDB" id="A0A654M122"/>
<keyword evidence="2" id="KW-0812">Transmembrane</keyword>
<organism evidence="3 4">
    <name type="scientific">Candidatus Nitrosocosmicus oleophilus</name>
    <dbReference type="NCBI Taxonomy" id="1353260"/>
    <lineage>
        <taxon>Archaea</taxon>
        <taxon>Nitrososphaerota</taxon>
        <taxon>Nitrososphaeria</taxon>
        <taxon>Nitrososphaerales</taxon>
        <taxon>Nitrososphaeraceae</taxon>
        <taxon>Candidatus Nitrosocosmicus</taxon>
    </lineage>
</organism>
<dbReference type="OrthoDB" id="11852at2157"/>
<proteinExistence type="predicted"/>